<protein>
    <submittedName>
        <fullName evidence="1">GSVIVT01024619001</fullName>
    </submittedName>
</protein>
<organism evidence="1">
    <name type="scientific">Arundo donax</name>
    <name type="common">Giant reed</name>
    <name type="synonym">Donax arundinaceus</name>
    <dbReference type="NCBI Taxonomy" id="35708"/>
    <lineage>
        <taxon>Eukaryota</taxon>
        <taxon>Viridiplantae</taxon>
        <taxon>Streptophyta</taxon>
        <taxon>Embryophyta</taxon>
        <taxon>Tracheophyta</taxon>
        <taxon>Spermatophyta</taxon>
        <taxon>Magnoliopsida</taxon>
        <taxon>Liliopsida</taxon>
        <taxon>Poales</taxon>
        <taxon>Poaceae</taxon>
        <taxon>PACMAD clade</taxon>
        <taxon>Arundinoideae</taxon>
        <taxon>Arundineae</taxon>
        <taxon>Arundo</taxon>
    </lineage>
</organism>
<proteinExistence type="predicted"/>
<reference evidence="1" key="1">
    <citation type="submission" date="2014-09" db="EMBL/GenBank/DDBJ databases">
        <authorList>
            <person name="Magalhaes I.L.F."/>
            <person name="Oliveira U."/>
            <person name="Santos F.R."/>
            <person name="Vidigal T.H.D.A."/>
            <person name="Brescovit A.D."/>
            <person name="Santos A.J."/>
        </authorList>
    </citation>
    <scope>NUCLEOTIDE SEQUENCE</scope>
    <source>
        <tissue evidence="1">Shoot tissue taken approximately 20 cm above the soil surface</tissue>
    </source>
</reference>
<reference evidence="1" key="2">
    <citation type="journal article" date="2015" name="Data Brief">
        <title>Shoot transcriptome of the giant reed, Arundo donax.</title>
        <authorList>
            <person name="Barrero R.A."/>
            <person name="Guerrero F.D."/>
            <person name="Moolhuijzen P."/>
            <person name="Goolsby J.A."/>
            <person name="Tidwell J."/>
            <person name="Bellgard S.E."/>
            <person name="Bellgard M.I."/>
        </authorList>
    </citation>
    <scope>NUCLEOTIDE SEQUENCE</scope>
    <source>
        <tissue evidence="1">Shoot tissue taken approximately 20 cm above the soil surface</tissue>
    </source>
</reference>
<name>A0A0A9EHE6_ARUDO</name>
<evidence type="ECO:0000313" key="1">
    <source>
        <dbReference type="EMBL" id="JAD95467.1"/>
    </source>
</evidence>
<accession>A0A0A9EHE6</accession>
<dbReference type="EMBL" id="GBRH01202428">
    <property type="protein sequence ID" value="JAD95467.1"/>
    <property type="molecule type" value="Transcribed_RNA"/>
</dbReference>
<dbReference type="AlphaFoldDB" id="A0A0A9EHE6"/>
<sequence>MAPGVVVKALHLPCLSTGHVLKDGWYSMFHKGRIGPTEDSSIETHTVIFLIHQYRLQRSCRIS</sequence>